<reference evidence="9" key="1">
    <citation type="submission" date="2020-10" db="EMBL/GenBank/DDBJ databases">
        <authorList>
            <person name="Gilroy R."/>
        </authorList>
    </citation>
    <scope>NUCLEOTIDE SEQUENCE</scope>
    <source>
        <strain evidence="9">ChiSjej4B22-9803</strain>
    </source>
</reference>
<feature type="transmembrane region" description="Helical" evidence="7">
    <location>
        <begin position="169"/>
        <end position="196"/>
    </location>
</feature>
<keyword evidence="2 7" id="KW-0813">Transport</keyword>
<keyword evidence="5 7" id="KW-1133">Transmembrane helix</keyword>
<evidence type="ECO:0000256" key="6">
    <source>
        <dbReference type="ARBA" id="ARBA00023136"/>
    </source>
</evidence>
<dbReference type="InterPro" id="IPR050809">
    <property type="entry name" value="UgpAE/MalFG_permease"/>
</dbReference>
<dbReference type="Pfam" id="PF00528">
    <property type="entry name" value="BPD_transp_1"/>
    <property type="match status" value="1"/>
</dbReference>
<dbReference type="PANTHER" id="PTHR43227">
    <property type="entry name" value="BLL4140 PROTEIN"/>
    <property type="match status" value="1"/>
</dbReference>
<evidence type="ECO:0000313" key="10">
    <source>
        <dbReference type="Proteomes" id="UP000824111"/>
    </source>
</evidence>
<evidence type="ECO:0000256" key="1">
    <source>
        <dbReference type="ARBA" id="ARBA00004651"/>
    </source>
</evidence>
<evidence type="ECO:0000256" key="2">
    <source>
        <dbReference type="ARBA" id="ARBA00022448"/>
    </source>
</evidence>
<dbReference type="GO" id="GO:0005886">
    <property type="term" value="C:plasma membrane"/>
    <property type="evidence" value="ECO:0007669"/>
    <property type="project" value="UniProtKB-SubCell"/>
</dbReference>
<accession>A0A9D1LUJ2</accession>
<reference evidence="9" key="2">
    <citation type="journal article" date="2021" name="PeerJ">
        <title>Extensive microbial diversity within the chicken gut microbiome revealed by metagenomics and culture.</title>
        <authorList>
            <person name="Gilroy R."/>
            <person name="Ravi A."/>
            <person name="Getino M."/>
            <person name="Pursley I."/>
            <person name="Horton D.L."/>
            <person name="Alikhan N.F."/>
            <person name="Baker D."/>
            <person name="Gharbi K."/>
            <person name="Hall N."/>
            <person name="Watson M."/>
            <person name="Adriaenssens E.M."/>
            <person name="Foster-Nyarko E."/>
            <person name="Jarju S."/>
            <person name="Secka A."/>
            <person name="Antonio M."/>
            <person name="Oren A."/>
            <person name="Chaudhuri R.R."/>
            <person name="La Ragione R."/>
            <person name="Hildebrand F."/>
            <person name="Pallen M.J."/>
        </authorList>
    </citation>
    <scope>NUCLEOTIDE SEQUENCE</scope>
    <source>
        <strain evidence="9">ChiSjej4B22-9803</strain>
    </source>
</reference>
<name>A0A9D1LUJ2_9FIRM</name>
<feature type="domain" description="ABC transmembrane type-1" evidence="8">
    <location>
        <begin position="83"/>
        <end position="304"/>
    </location>
</feature>
<feature type="transmembrane region" description="Helical" evidence="7">
    <location>
        <begin position="87"/>
        <end position="108"/>
    </location>
</feature>
<dbReference type="InterPro" id="IPR035906">
    <property type="entry name" value="MetI-like_sf"/>
</dbReference>
<evidence type="ECO:0000256" key="7">
    <source>
        <dbReference type="RuleBase" id="RU363032"/>
    </source>
</evidence>
<protein>
    <submittedName>
        <fullName evidence="9">Sugar ABC transporter permease</fullName>
    </submittedName>
</protein>
<dbReference type="PANTHER" id="PTHR43227:SF11">
    <property type="entry name" value="BLL4140 PROTEIN"/>
    <property type="match status" value="1"/>
</dbReference>
<keyword evidence="4 7" id="KW-0812">Transmembrane</keyword>
<dbReference type="PROSITE" id="PS50928">
    <property type="entry name" value="ABC_TM1"/>
    <property type="match status" value="1"/>
</dbReference>
<evidence type="ECO:0000256" key="5">
    <source>
        <dbReference type="ARBA" id="ARBA00022989"/>
    </source>
</evidence>
<dbReference type="GO" id="GO:0055085">
    <property type="term" value="P:transmembrane transport"/>
    <property type="evidence" value="ECO:0007669"/>
    <property type="project" value="InterPro"/>
</dbReference>
<dbReference type="Gene3D" id="1.10.3720.10">
    <property type="entry name" value="MetI-like"/>
    <property type="match status" value="1"/>
</dbReference>
<keyword evidence="6 7" id="KW-0472">Membrane</keyword>
<feature type="transmembrane region" description="Helical" evidence="7">
    <location>
        <begin position="120"/>
        <end position="141"/>
    </location>
</feature>
<feature type="transmembrane region" description="Helical" evidence="7">
    <location>
        <begin position="217"/>
        <end position="241"/>
    </location>
</feature>
<evidence type="ECO:0000259" key="8">
    <source>
        <dbReference type="PROSITE" id="PS50928"/>
    </source>
</evidence>
<organism evidence="9 10">
    <name type="scientific">Candidatus Avimonoglobus intestinipullorum</name>
    <dbReference type="NCBI Taxonomy" id="2840699"/>
    <lineage>
        <taxon>Bacteria</taxon>
        <taxon>Bacillati</taxon>
        <taxon>Bacillota</taxon>
        <taxon>Clostridia</taxon>
        <taxon>Eubacteriales</taxon>
        <taxon>Candidatus Avimonoglobus</taxon>
    </lineage>
</organism>
<comment type="caution">
    <text evidence="9">The sequence shown here is derived from an EMBL/GenBank/DDBJ whole genome shotgun (WGS) entry which is preliminary data.</text>
</comment>
<dbReference type="AlphaFoldDB" id="A0A9D1LUJ2"/>
<feature type="transmembrane region" description="Helical" evidence="7">
    <location>
        <begin position="25"/>
        <end position="50"/>
    </location>
</feature>
<sequence>MKSTAKIRTTAKPIKQKRAGVKEQVQSYCMIAPQVIGFLVFSLYPIFWVLRYAWFDYNSVTAIFVGFDNFTRVFTDASYWNSVANTFIISIGKLIIELPLALILAVALSGNIRGKSAFRLSLYVPNIISVAIVGITFSYMFSSFDGIVNHLLQAAHIIDVPVNWFANKWTAIVVIMIASIWQGFGVNMIYFMAGLMNIPEELYECSRLDGANKFQQFIHVTIPQLAPVAQIICMLAIVSGIKMNDLVLVLTNGQPGGETEVVMSYILKLFFPMNAVVTADPQIGYACAAGVVTSVLLAIITVLYLRMSRKATTVNE</sequence>
<dbReference type="CDD" id="cd06261">
    <property type="entry name" value="TM_PBP2"/>
    <property type="match status" value="1"/>
</dbReference>
<dbReference type="Proteomes" id="UP000824111">
    <property type="component" value="Unassembled WGS sequence"/>
</dbReference>
<keyword evidence="3" id="KW-1003">Cell membrane</keyword>
<feature type="transmembrane region" description="Helical" evidence="7">
    <location>
        <begin position="283"/>
        <end position="305"/>
    </location>
</feature>
<proteinExistence type="inferred from homology"/>
<evidence type="ECO:0000313" key="9">
    <source>
        <dbReference type="EMBL" id="HIU48251.1"/>
    </source>
</evidence>
<evidence type="ECO:0000256" key="3">
    <source>
        <dbReference type="ARBA" id="ARBA00022475"/>
    </source>
</evidence>
<evidence type="ECO:0000256" key="4">
    <source>
        <dbReference type="ARBA" id="ARBA00022692"/>
    </source>
</evidence>
<gene>
    <name evidence="9" type="ORF">IAB04_02695</name>
</gene>
<comment type="subcellular location">
    <subcellularLocation>
        <location evidence="1 7">Cell membrane</location>
        <topology evidence="1 7">Multi-pass membrane protein</topology>
    </subcellularLocation>
</comment>
<dbReference type="EMBL" id="DVND01000070">
    <property type="protein sequence ID" value="HIU48251.1"/>
    <property type="molecule type" value="Genomic_DNA"/>
</dbReference>
<comment type="similarity">
    <text evidence="7">Belongs to the binding-protein-dependent transport system permease family.</text>
</comment>
<dbReference type="SUPFAM" id="SSF161098">
    <property type="entry name" value="MetI-like"/>
    <property type="match status" value="1"/>
</dbReference>
<dbReference type="InterPro" id="IPR000515">
    <property type="entry name" value="MetI-like"/>
</dbReference>